<comment type="caution">
    <text evidence="2">The sequence shown here is derived from an EMBL/GenBank/DDBJ whole genome shotgun (WGS) entry which is preliminary data.</text>
</comment>
<keyword evidence="1" id="KW-0812">Transmembrane</keyword>
<evidence type="ECO:0000313" key="2">
    <source>
        <dbReference type="EMBL" id="PKQ62954.1"/>
    </source>
</evidence>
<feature type="transmembrane region" description="Helical" evidence="1">
    <location>
        <begin position="126"/>
        <end position="143"/>
    </location>
</feature>
<feature type="transmembrane region" description="Helical" evidence="1">
    <location>
        <begin position="71"/>
        <end position="88"/>
    </location>
</feature>
<dbReference type="RefSeq" id="WP_101359933.1">
    <property type="nucleotide sequence ID" value="NZ_NKXO01000088.1"/>
</dbReference>
<organism evidence="2 3">
    <name type="scientific">Raineya orbicola</name>
    <dbReference type="NCBI Taxonomy" id="2016530"/>
    <lineage>
        <taxon>Bacteria</taxon>
        <taxon>Pseudomonadati</taxon>
        <taxon>Bacteroidota</taxon>
        <taxon>Cytophagia</taxon>
        <taxon>Cytophagales</taxon>
        <taxon>Raineyaceae</taxon>
        <taxon>Raineya</taxon>
    </lineage>
</organism>
<dbReference type="Proteomes" id="UP000233387">
    <property type="component" value="Unassembled WGS sequence"/>
</dbReference>
<keyword evidence="1" id="KW-0472">Membrane</keyword>
<name>A0A2N3HY26_9BACT</name>
<dbReference type="OrthoDB" id="8161897at2"/>
<evidence type="ECO:0000256" key="1">
    <source>
        <dbReference type="SAM" id="Phobius"/>
    </source>
</evidence>
<gene>
    <name evidence="2" type="ORF">Rain11_2670</name>
</gene>
<sequence>MRKIKVLSIINIIVSLFLGWTLFWGGVRKFSKPLPAPTAQIEAFKKGELEKIDEATLKIKNYIFGMKQTGYFWQFLGVSEILAGLLLFSQFFRFAGATIALPMTIQIFLFHLYLEPHEVGELIETAFMLLINVWLIAFEYPKWKHLVLNKSIL</sequence>
<reference evidence="2 3" key="1">
    <citation type="submission" date="2017-06" db="EMBL/GenBank/DDBJ databases">
        <title>Raineya orbicola gen. nov., sp. nov. a slightly thermophilic bacterium of the phylum Bacteroidetes and the description of Raineyaceae fam. nov.</title>
        <authorList>
            <person name="Albuquerque L."/>
            <person name="Polonia A.R.M."/>
            <person name="Barroso C."/>
            <person name="Froufe H.J.C."/>
            <person name="Lage O."/>
            <person name="Lobo-Da-Cunha A."/>
            <person name="Egas C."/>
            <person name="Da Costa M.S."/>
        </authorList>
    </citation>
    <scope>NUCLEOTIDE SEQUENCE [LARGE SCALE GENOMIC DNA]</scope>
    <source>
        <strain evidence="2 3">SPSPC-11</strain>
    </source>
</reference>
<dbReference type="AlphaFoldDB" id="A0A2N3HY26"/>
<accession>A0A2N3HY26</accession>
<protein>
    <submittedName>
        <fullName evidence="2">DoxX</fullName>
    </submittedName>
</protein>
<keyword evidence="1" id="KW-1133">Transmembrane helix</keyword>
<evidence type="ECO:0000313" key="3">
    <source>
        <dbReference type="Proteomes" id="UP000233387"/>
    </source>
</evidence>
<feature type="transmembrane region" description="Helical" evidence="1">
    <location>
        <begin position="7"/>
        <end position="27"/>
    </location>
</feature>
<dbReference type="EMBL" id="NKXO01000088">
    <property type="protein sequence ID" value="PKQ62954.1"/>
    <property type="molecule type" value="Genomic_DNA"/>
</dbReference>
<proteinExistence type="predicted"/>
<keyword evidence="3" id="KW-1185">Reference proteome</keyword>
<feature type="transmembrane region" description="Helical" evidence="1">
    <location>
        <begin position="95"/>
        <end position="114"/>
    </location>
</feature>